<proteinExistence type="predicted"/>
<feature type="chain" id="PRO_5034996770" description="PDZ domain-containing protein" evidence="1">
    <location>
        <begin position="20"/>
        <end position="396"/>
    </location>
</feature>
<dbReference type="Gene3D" id="2.40.70.10">
    <property type="entry name" value="Acid Proteases"/>
    <property type="match status" value="1"/>
</dbReference>
<dbReference type="CDD" id="cd05483">
    <property type="entry name" value="retropepsin_like_bacteria"/>
    <property type="match status" value="1"/>
</dbReference>
<dbReference type="RefSeq" id="WP_182498228.1">
    <property type="nucleotide sequence ID" value="NZ_BMKM01000008.1"/>
</dbReference>
<evidence type="ECO:0000313" key="4">
    <source>
        <dbReference type="Proteomes" id="UP000614460"/>
    </source>
</evidence>
<comment type="caution">
    <text evidence="3">The sequence shown here is derived from an EMBL/GenBank/DDBJ whole genome shotgun (WGS) entry which is preliminary data.</text>
</comment>
<feature type="domain" description="PDZ" evidence="2">
    <location>
        <begin position="304"/>
        <end position="380"/>
    </location>
</feature>
<dbReference type="InterPro" id="IPR001478">
    <property type="entry name" value="PDZ"/>
</dbReference>
<organism evidence="3 4">
    <name type="scientific">Sphingobacterium cellulitidis</name>
    <dbReference type="NCBI Taxonomy" id="1768011"/>
    <lineage>
        <taxon>Bacteria</taxon>
        <taxon>Pseudomonadati</taxon>
        <taxon>Bacteroidota</taxon>
        <taxon>Sphingobacteriia</taxon>
        <taxon>Sphingobacteriales</taxon>
        <taxon>Sphingobacteriaceae</taxon>
        <taxon>Sphingobacterium</taxon>
    </lineage>
</organism>
<dbReference type="InterPro" id="IPR036034">
    <property type="entry name" value="PDZ_sf"/>
</dbReference>
<keyword evidence="1" id="KW-0732">Signal</keyword>
<protein>
    <recommendedName>
        <fullName evidence="2">PDZ domain-containing protein</fullName>
    </recommendedName>
</protein>
<dbReference type="PROSITE" id="PS50106">
    <property type="entry name" value="PDZ"/>
    <property type="match status" value="1"/>
</dbReference>
<keyword evidence="4" id="KW-1185">Reference proteome</keyword>
<gene>
    <name evidence="3" type="ORF">GCM10011516_27780</name>
</gene>
<feature type="signal peptide" evidence="1">
    <location>
        <begin position="1"/>
        <end position="19"/>
    </location>
</feature>
<evidence type="ECO:0000259" key="2">
    <source>
        <dbReference type="PROSITE" id="PS50106"/>
    </source>
</evidence>
<name>A0A8H9KWK8_9SPHI</name>
<evidence type="ECO:0000313" key="3">
    <source>
        <dbReference type="EMBL" id="GGE28520.1"/>
    </source>
</evidence>
<dbReference type="Gene3D" id="2.30.42.10">
    <property type="match status" value="1"/>
</dbReference>
<dbReference type="Proteomes" id="UP000614460">
    <property type="component" value="Unassembled WGS sequence"/>
</dbReference>
<evidence type="ECO:0000256" key="1">
    <source>
        <dbReference type="SAM" id="SignalP"/>
    </source>
</evidence>
<sequence length="396" mass="45137">MKSIFFFFALLFASLSSSVAQKPSDWINKDALQNKNFVDTIEFETIVNKIFIKIKIDSVERKFIFDTGAPCMIKDDILSLINHKFVEKRNLKDVNGRVHEHSFITLDSLKIGKTKFINVPAFDIKNDNLDELFRCLDFDGIIGSNILNGLLVKIDYQKKHIILSDRSEAFLKRSKSGDLTISPHGKPFIDIKISTKIKDKVLFDSGDDGFYSISDNLVSKYGKSKFQLSDYLIDTIKSSDSQSISKFLFRDLKFSNVNFKDVVTITTSQSNSRIGSELLKYGSIILNFKDKEFIYEPYDLNAKEIHLPQAIRDFSISLENGVMKISQVWPNSNSRKMGIKEGDQLLELNGNKIESPCNFFLSDGLKANSEKIVIKIKNQEGVIKDYFFQKNSVSNN</sequence>
<dbReference type="SUPFAM" id="SSF50156">
    <property type="entry name" value="PDZ domain-like"/>
    <property type="match status" value="1"/>
</dbReference>
<accession>A0A8H9KWK8</accession>
<dbReference type="InterPro" id="IPR021109">
    <property type="entry name" value="Peptidase_aspartic_dom_sf"/>
</dbReference>
<reference evidence="3" key="1">
    <citation type="journal article" date="2014" name="Int. J. Syst. Evol. Microbiol.">
        <title>Complete genome sequence of Corynebacterium casei LMG S-19264T (=DSM 44701T), isolated from a smear-ripened cheese.</title>
        <authorList>
            <consortium name="US DOE Joint Genome Institute (JGI-PGF)"/>
            <person name="Walter F."/>
            <person name="Albersmeier A."/>
            <person name="Kalinowski J."/>
            <person name="Ruckert C."/>
        </authorList>
    </citation>
    <scope>NUCLEOTIDE SEQUENCE</scope>
    <source>
        <strain evidence="3">CGMCC 1.15966</strain>
    </source>
</reference>
<dbReference type="Pfam" id="PF13650">
    <property type="entry name" value="Asp_protease_2"/>
    <property type="match status" value="1"/>
</dbReference>
<reference evidence="3" key="2">
    <citation type="submission" date="2020-09" db="EMBL/GenBank/DDBJ databases">
        <authorList>
            <person name="Sun Q."/>
            <person name="Zhou Y."/>
        </authorList>
    </citation>
    <scope>NUCLEOTIDE SEQUENCE</scope>
    <source>
        <strain evidence="3">CGMCC 1.15966</strain>
    </source>
</reference>
<dbReference type="InterPro" id="IPR034122">
    <property type="entry name" value="Retropepsin-like_bacterial"/>
</dbReference>
<dbReference type="EMBL" id="BMKM01000008">
    <property type="protein sequence ID" value="GGE28520.1"/>
    <property type="molecule type" value="Genomic_DNA"/>
</dbReference>
<dbReference type="AlphaFoldDB" id="A0A8H9KWK8"/>